<keyword evidence="3" id="KW-1185">Reference proteome</keyword>
<dbReference type="AlphaFoldDB" id="A0A4Z2IFA1"/>
<dbReference type="EMBL" id="SRLO01000092">
    <property type="protein sequence ID" value="TNN76580.1"/>
    <property type="molecule type" value="Genomic_DNA"/>
</dbReference>
<gene>
    <name evidence="2" type="ORF">EYF80_013230</name>
</gene>
<comment type="caution">
    <text evidence="2">The sequence shown here is derived from an EMBL/GenBank/DDBJ whole genome shotgun (WGS) entry which is preliminary data.</text>
</comment>
<reference evidence="2 3" key="1">
    <citation type="submission" date="2019-03" db="EMBL/GenBank/DDBJ databases">
        <title>First draft genome of Liparis tanakae, snailfish: a comprehensive survey of snailfish specific genes.</title>
        <authorList>
            <person name="Kim W."/>
            <person name="Song I."/>
            <person name="Jeong J.-H."/>
            <person name="Kim D."/>
            <person name="Kim S."/>
            <person name="Ryu S."/>
            <person name="Song J.Y."/>
            <person name="Lee S.K."/>
        </authorList>
    </citation>
    <scope>NUCLEOTIDE SEQUENCE [LARGE SCALE GENOMIC DNA]</scope>
    <source>
        <tissue evidence="2">Muscle</tissue>
    </source>
</reference>
<name>A0A4Z2IFA1_9TELE</name>
<evidence type="ECO:0000313" key="3">
    <source>
        <dbReference type="Proteomes" id="UP000314294"/>
    </source>
</evidence>
<organism evidence="2 3">
    <name type="scientific">Liparis tanakae</name>
    <name type="common">Tanaka's snailfish</name>
    <dbReference type="NCBI Taxonomy" id="230148"/>
    <lineage>
        <taxon>Eukaryota</taxon>
        <taxon>Metazoa</taxon>
        <taxon>Chordata</taxon>
        <taxon>Craniata</taxon>
        <taxon>Vertebrata</taxon>
        <taxon>Euteleostomi</taxon>
        <taxon>Actinopterygii</taxon>
        <taxon>Neopterygii</taxon>
        <taxon>Teleostei</taxon>
        <taxon>Neoteleostei</taxon>
        <taxon>Acanthomorphata</taxon>
        <taxon>Eupercaria</taxon>
        <taxon>Perciformes</taxon>
        <taxon>Cottioidei</taxon>
        <taxon>Cottales</taxon>
        <taxon>Liparidae</taxon>
        <taxon>Liparis</taxon>
    </lineage>
</organism>
<proteinExistence type="predicted"/>
<evidence type="ECO:0000313" key="2">
    <source>
        <dbReference type="EMBL" id="TNN76580.1"/>
    </source>
</evidence>
<feature type="region of interest" description="Disordered" evidence="1">
    <location>
        <begin position="83"/>
        <end position="109"/>
    </location>
</feature>
<accession>A0A4Z2IFA1</accession>
<evidence type="ECO:0000256" key="1">
    <source>
        <dbReference type="SAM" id="MobiDB-lite"/>
    </source>
</evidence>
<sequence length="109" mass="11006">MVGSEKKDSCSGASVHVGADLCEDGGLVEHVAALARAEAHRAVDGPGAIGVLATQGPTRPAVTPSPPAQTILSVARTLHQSGREQVSWPTTGRRACCRTSAGPPLAAES</sequence>
<dbReference type="Proteomes" id="UP000314294">
    <property type="component" value="Unassembled WGS sequence"/>
</dbReference>
<protein>
    <submittedName>
        <fullName evidence="2">Uncharacterized protein</fullName>
    </submittedName>
</protein>